<evidence type="ECO:0000256" key="4">
    <source>
        <dbReference type="ARBA" id="ARBA00022723"/>
    </source>
</evidence>
<dbReference type="PANTHER" id="PTHR11649:SF13">
    <property type="entry name" value="ENGB-TYPE G DOMAIN-CONTAINING PROTEIN"/>
    <property type="match status" value="1"/>
</dbReference>
<keyword evidence="4" id="KW-0479">Metal-binding</keyword>
<comment type="function">
    <text evidence="10">Necessary for normal cell division and for the maintenance of normal septation.</text>
</comment>
<evidence type="ECO:0000256" key="10">
    <source>
        <dbReference type="HAMAP-Rule" id="MF_00321"/>
    </source>
</evidence>
<evidence type="ECO:0000256" key="7">
    <source>
        <dbReference type="ARBA" id="ARBA00023134"/>
    </source>
</evidence>
<dbReference type="Pfam" id="PF01926">
    <property type="entry name" value="MMR_HSR1"/>
    <property type="match status" value="1"/>
</dbReference>
<evidence type="ECO:0000256" key="2">
    <source>
        <dbReference type="ARBA" id="ARBA00009638"/>
    </source>
</evidence>
<dbReference type="Gene3D" id="3.40.50.300">
    <property type="entry name" value="P-loop containing nucleotide triphosphate hydrolases"/>
    <property type="match status" value="1"/>
</dbReference>
<dbReference type="Proteomes" id="UP000000940">
    <property type="component" value="Chromosome"/>
</dbReference>
<dbReference type="InterPro" id="IPR030393">
    <property type="entry name" value="G_ENGB_dom"/>
</dbReference>
<keyword evidence="9 10" id="KW-0131">Cell cycle</keyword>
<gene>
    <name evidence="10" type="primary">engB</name>
    <name evidence="12" type="ordered locus">Tnap_1344</name>
</gene>
<dbReference type="InterPro" id="IPR006073">
    <property type="entry name" value="GTP-bd"/>
</dbReference>
<evidence type="ECO:0000256" key="6">
    <source>
        <dbReference type="ARBA" id="ARBA00022842"/>
    </source>
</evidence>
<dbReference type="InterPro" id="IPR019987">
    <property type="entry name" value="GTP-bd_ribosome_bio_YsxC"/>
</dbReference>
<dbReference type="HAMAP" id="MF_00321">
    <property type="entry name" value="GTPase_EngB"/>
    <property type="match status" value="1"/>
</dbReference>
<comment type="cofactor">
    <cofactor evidence="1">
        <name>Mg(2+)</name>
        <dbReference type="ChEBI" id="CHEBI:18420"/>
    </cofactor>
</comment>
<keyword evidence="6" id="KW-0460">Magnesium</keyword>
<dbReference type="GO" id="GO:0000917">
    <property type="term" value="P:division septum assembly"/>
    <property type="evidence" value="ECO:0007669"/>
    <property type="project" value="UniProtKB-KW"/>
</dbReference>
<dbReference type="EMBL" id="CP001839">
    <property type="protein sequence ID" value="ADA67429.1"/>
    <property type="molecule type" value="Genomic_DNA"/>
</dbReference>
<keyword evidence="8 10" id="KW-0717">Septation</keyword>
<dbReference type="HOGENOM" id="CLU_033732_3_0_0"/>
<dbReference type="PROSITE" id="PS51706">
    <property type="entry name" value="G_ENGB"/>
    <property type="match status" value="1"/>
</dbReference>
<dbReference type="GO" id="GO:0005829">
    <property type="term" value="C:cytosol"/>
    <property type="evidence" value="ECO:0007669"/>
    <property type="project" value="TreeGrafter"/>
</dbReference>
<sequence length="195" mass="22428">MIIQDVELVKVARTPGDYPPPLKGEVAFVGRSNVGKSSLLNALFNKKIAFVSKTPGKTRSINFYLVNSKYYFVDLPGYGYAKVSKKERMLWKRLVEDYFKNRWSLQMVFLLVDGRIPPQDSDLMMVEWMKSLNIPFTIVLTKMDKVKMSERAKKLEEHQKEFSRYGEYTIIPTSSVTGEGISELLDLISTLLKEN</sequence>
<proteinExistence type="inferred from homology"/>
<dbReference type="AlphaFoldDB" id="D2C3X5"/>
<keyword evidence="13" id="KW-1185">Reference proteome</keyword>
<evidence type="ECO:0000313" key="13">
    <source>
        <dbReference type="Proteomes" id="UP000000940"/>
    </source>
</evidence>
<dbReference type="NCBIfam" id="TIGR00231">
    <property type="entry name" value="small_GTP"/>
    <property type="match status" value="1"/>
</dbReference>
<dbReference type="GO" id="GO:0005525">
    <property type="term" value="F:GTP binding"/>
    <property type="evidence" value="ECO:0007669"/>
    <property type="project" value="UniProtKB-UniRule"/>
</dbReference>
<dbReference type="KEGG" id="tnp:Tnap_1344"/>
<dbReference type="InterPro" id="IPR005225">
    <property type="entry name" value="Small_GTP-bd"/>
</dbReference>
<evidence type="ECO:0000256" key="9">
    <source>
        <dbReference type="ARBA" id="ARBA00023306"/>
    </source>
</evidence>
<organism evidence="12 13">
    <name type="scientific">Thermotoga petrophila (strain ATCC BAA-489 / DSM 13996 / JCM 10882 / RKU-10)</name>
    <name type="common">Thermotoga naphthophila</name>
    <dbReference type="NCBI Taxonomy" id="590168"/>
    <lineage>
        <taxon>Bacteria</taxon>
        <taxon>Thermotogati</taxon>
        <taxon>Thermotogota</taxon>
        <taxon>Thermotogae</taxon>
        <taxon>Thermotogales</taxon>
        <taxon>Thermotogaceae</taxon>
        <taxon>Thermotoga</taxon>
    </lineage>
</organism>
<evidence type="ECO:0000259" key="11">
    <source>
        <dbReference type="PROSITE" id="PS51706"/>
    </source>
</evidence>
<evidence type="ECO:0000256" key="3">
    <source>
        <dbReference type="ARBA" id="ARBA00022618"/>
    </source>
</evidence>
<feature type="domain" description="EngB-type G" evidence="11">
    <location>
        <begin position="22"/>
        <end position="194"/>
    </location>
</feature>
<keyword evidence="3 10" id="KW-0132">Cell division</keyword>
<evidence type="ECO:0000256" key="8">
    <source>
        <dbReference type="ARBA" id="ARBA00023210"/>
    </source>
</evidence>
<dbReference type="CDD" id="cd01876">
    <property type="entry name" value="YihA_EngB"/>
    <property type="match status" value="1"/>
</dbReference>
<dbReference type="NCBIfam" id="TIGR03598">
    <property type="entry name" value="GTPase_YsxC"/>
    <property type="match status" value="1"/>
</dbReference>
<dbReference type="RefSeq" id="WP_012896444.1">
    <property type="nucleotide sequence ID" value="NC_013642.1"/>
</dbReference>
<dbReference type="FunFam" id="3.40.50.300:FF:000098">
    <property type="entry name" value="Probable GTP-binding protein EngB"/>
    <property type="match status" value="1"/>
</dbReference>
<evidence type="ECO:0000256" key="5">
    <source>
        <dbReference type="ARBA" id="ARBA00022741"/>
    </source>
</evidence>
<evidence type="ECO:0000313" key="12">
    <source>
        <dbReference type="EMBL" id="ADA67429.1"/>
    </source>
</evidence>
<dbReference type="SUPFAM" id="SSF52540">
    <property type="entry name" value="P-loop containing nucleoside triphosphate hydrolases"/>
    <property type="match status" value="1"/>
</dbReference>
<comment type="similarity">
    <text evidence="2 10">Belongs to the TRAFAC class TrmE-Era-EngA-EngB-Septin-like GTPase superfamily. EngB GTPase family.</text>
</comment>
<reference evidence="12 13" key="1">
    <citation type="submission" date="2009-12" db="EMBL/GenBank/DDBJ databases">
        <title>Complete sequence of Thermotoga petrophila RKU-1.</title>
        <authorList>
            <consortium name="US DOE Joint Genome Institute"/>
            <person name="Lucas S."/>
            <person name="Copeland A."/>
            <person name="Lapidus A."/>
            <person name="Glavina del Rio T."/>
            <person name="Dalin E."/>
            <person name="Tice H."/>
            <person name="Bruce D."/>
            <person name="Goodwin L."/>
            <person name="Pitluck S."/>
            <person name="Munk A.C."/>
            <person name="Brettin T."/>
            <person name="Detter J.C."/>
            <person name="Han C."/>
            <person name="Tapia R."/>
            <person name="Larimer F."/>
            <person name="Land M."/>
            <person name="Hauser L."/>
            <person name="Kyrpides N."/>
            <person name="Mikhailova N."/>
            <person name="Nelson K.E."/>
            <person name="Gogarten J.P."/>
            <person name="Noll K.M."/>
        </authorList>
    </citation>
    <scope>NUCLEOTIDE SEQUENCE [LARGE SCALE GENOMIC DNA]</scope>
    <source>
        <strain evidence="13">ATCC BAA-489 / DSM 13996 / JCM 10882 / RKU-10</strain>
    </source>
</reference>
<accession>D2C3X5</accession>
<protein>
    <recommendedName>
        <fullName evidence="10">Probable GTP-binding protein EngB</fullName>
    </recommendedName>
</protein>
<dbReference type="GO" id="GO:0046872">
    <property type="term" value="F:metal ion binding"/>
    <property type="evidence" value="ECO:0007669"/>
    <property type="project" value="UniProtKB-KW"/>
</dbReference>
<dbReference type="InterPro" id="IPR027417">
    <property type="entry name" value="P-loop_NTPase"/>
</dbReference>
<keyword evidence="5 10" id="KW-0547">Nucleotide-binding</keyword>
<name>D2C3X5_THEP2</name>
<keyword evidence="7 10" id="KW-0342">GTP-binding</keyword>
<dbReference type="PANTHER" id="PTHR11649">
    <property type="entry name" value="MSS1/TRME-RELATED GTP-BINDING PROTEIN"/>
    <property type="match status" value="1"/>
</dbReference>
<evidence type="ECO:0000256" key="1">
    <source>
        <dbReference type="ARBA" id="ARBA00001946"/>
    </source>
</evidence>